<dbReference type="InterPro" id="IPR019887">
    <property type="entry name" value="Tscrpt_reg_AsnC/Lrp_C"/>
</dbReference>
<proteinExistence type="predicted"/>
<dbReference type="CDD" id="cd00090">
    <property type="entry name" value="HTH_ARSR"/>
    <property type="match status" value="1"/>
</dbReference>
<keyword evidence="6" id="KW-1185">Reference proteome</keyword>
<evidence type="ECO:0000256" key="1">
    <source>
        <dbReference type="ARBA" id="ARBA00023015"/>
    </source>
</evidence>
<keyword evidence="2" id="KW-0238">DNA-binding</keyword>
<dbReference type="RefSeq" id="WP_066478862.1">
    <property type="nucleotide sequence ID" value="NZ_BCNT01000009.1"/>
</dbReference>
<feature type="domain" description="HTH asnC-type" evidence="4">
    <location>
        <begin position="6"/>
        <end position="67"/>
    </location>
</feature>
<dbReference type="InterPro" id="IPR019888">
    <property type="entry name" value="Tscrpt_reg_AsnC-like"/>
</dbReference>
<dbReference type="InterPro" id="IPR011991">
    <property type="entry name" value="ArsR-like_HTH"/>
</dbReference>
<sequence>MPAADLDAFDRAILTELQRNNLTPQRLIAERVNLSAPAVQRRIKRLHEEGVIAANVAVLEPAKVGQTLTAVITVQLVNDRPDLSRGFRARIAGETAVQQCYYVTGETDYVLVVTAADMEDYQAITRRLFEGDDNIRRYSTSIALERVKAGQQVPLRA</sequence>
<dbReference type="PRINTS" id="PR00033">
    <property type="entry name" value="HTHASNC"/>
</dbReference>
<dbReference type="PROSITE" id="PS50956">
    <property type="entry name" value="HTH_ASNC_2"/>
    <property type="match status" value="1"/>
</dbReference>
<keyword evidence="3" id="KW-0804">Transcription</keyword>
<dbReference type="PANTHER" id="PTHR30154:SF34">
    <property type="entry name" value="TRANSCRIPTIONAL REGULATOR AZLB"/>
    <property type="match status" value="1"/>
</dbReference>
<reference evidence="6" key="1">
    <citation type="journal article" date="2019" name="Int. J. Syst. Evol. Microbiol.">
        <title>The Global Catalogue of Microorganisms (GCM) 10K type strain sequencing project: providing services to taxonomists for standard genome sequencing and annotation.</title>
        <authorList>
            <consortium name="The Broad Institute Genomics Platform"/>
            <consortium name="The Broad Institute Genome Sequencing Center for Infectious Disease"/>
            <person name="Wu L."/>
            <person name="Ma J."/>
        </authorList>
    </citation>
    <scope>NUCLEOTIDE SEQUENCE [LARGE SCALE GENOMIC DNA]</scope>
    <source>
        <strain evidence="6">TISTR 1906</strain>
    </source>
</reference>
<dbReference type="SMART" id="SM00344">
    <property type="entry name" value="HTH_ASNC"/>
    <property type="match status" value="1"/>
</dbReference>
<comment type="caution">
    <text evidence="5">The sequence shown here is derived from an EMBL/GenBank/DDBJ whole genome shotgun (WGS) entry which is preliminary data.</text>
</comment>
<protein>
    <submittedName>
        <fullName evidence="5">Lrp/AsnC family transcriptional regulator</fullName>
    </submittedName>
</protein>
<dbReference type="InterPro" id="IPR036390">
    <property type="entry name" value="WH_DNA-bd_sf"/>
</dbReference>
<dbReference type="InterPro" id="IPR000485">
    <property type="entry name" value="AsnC-type_HTH_dom"/>
</dbReference>
<dbReference type="Gene3D" id="1.10.10.10">
    <property type="entry name" value="Winged helix-like DNA-binding domain superfamily/Winged helix DNA-binding domain"/>
    <property type="match status" value="1"/>
</dbReference>
<name>A0ABW5USD8_9BURK</name>
<dbReference type="InterPro" id="IPR011008">
    <property type="entry name" value="Dimeric_a/b-barrel"/>
</dbReference>
<dbReference type="Gene3D" id="3.30.70.920">
    <property type="match status" value="1"/>
</dbReference>
<dbReference type="SUPFAM" id="SSF54909">
    <property type="entry name" value="Dimeric alpha+beta barrel"/>
    <property type="match status" value="1"/>
</dbReference>
<evidence type="ECO:0000256" key="2">
    <source>
        <dbReference type="ARBA" id="ARBA00023125"/>
    </source>
</evidence>
<dbReference type="Pfam" id="PF13412">
    <property type="entry name" value="HTH_24"/>
    <property type="match status" value="1"/>
</dbReference>
<dbReference type="PANTHER" id="PTHR30154">
    <property type="entry name" value="LEUCINE-RESPONSIVE REGULATORY PROTEIN"/>
    <property type="match status" value="1"/>
</dbReference>
<dbReference type="EMBL" id="JBHUMV010000009">
    <property type="protein sequence ID" value="MFD2756126.1"/>
    <property type="molecule type" value="Genomic_DNA"/>
</dbReference>
<evidence type="ECO:0000259" key="4">
    <source>
        <dbReference type="PROSITE" id="PS50956"/>
    </source>
</evidence>
<evidence type="ECO:0000256" key="3">
    <source>
        <dbReference type="ARBA" id="ARBA00023163"/>
    </source>
</evidence>
<keyword evidence="1" id="KW-0805">Transcription regulation</keyword>
<dbReference type="InterPro" id="IPR036388">
    <property type="entry name" value="WH-like_DNA-bd_sf"/>
</dbReference>
<gene>
    <name evidence="5" type="ORF">ACFSW6_18810</name>
</gene>
<dbReference type="Pfam" id="PF01037">
    <property type="entry name" value="AsnC_trans_reg"/>
    <property type="match status" value="1"/>
</dbReference>
<dbReference type="Proteomes" id="UP001597463">
    <property type="component" value="Unassembled WGS sequence"/>
</dbReference>
<accession>A0ABW5USD8</accession>
<organism evidence="5 6">
    <name type="scientific">Comamonas terrae</name>
    <dbReference type="NCBI Taxonomy" id="673548"/>
    <lineage>
        <taxon>Bacteria</taxon>
        <taxon>Pseudomonadati</taxon>
        <taxon>Pseudomonadota</taxon>
        <taxon>Betaproteobacteria</taxon>
        <taxon>Burkholderiales</taxon>
        <taxon>Comamonadaceae</taxon>
        <taxon>Comamonas</taxon>
    </lineage>
</organism>
<evidence type="ECO:0000313" key="6">
    <source>
        <dbReference type="Proteomes" id="UP001597463"/>
    </source>
</evidence>
<evidence type="ECO:0000313" key="5">
    <source>
        <dbReference type="EMBL" id="MFD2756126.1"/>
    </source>
</evidence>
<dbReference type="SUPFAM" id="SSF46785">
    <property type="entry name" value="Winged helix' DNA-binding domain"/>
    <property type="match status" value="1"/>
</dbReference>